<keyword evidence="8" id="KW-0902">Two-component regulatory system</keyword>
<dbReference type="GO" id="GO:0046983">
    <property type="term" value="F:protein dimerization activity"/>
    <property type="evidence" value="ECO:0007669"/>
    <property type="project" value="InterPro"/>
</dbReference>
<dbReference type="Gene3D" id="1.20.5.1930">
    <property type="match status" value="1"/>
</dbReference>
<reference evidence="13 14" key="1">
    <citation type="journal article" date="2009" name="Stand. Genomic Sci.">
        <title>Complete genome sequence of Catenulispora acidiphila type strain (ID 139908).</title>
        <authorList>
            <person name="Copeland A."/>
            <person name="Lapidus A."/>
            <person name="Glavina Del Rio T."/>
            <person name="Nolan M."/>
            <person name="Lucas S."/>
            <person name="Chen F."/>
            <person name="Tice H."/>
            <person name="Cheng J.F."/>
            <person name="Bruce D."/>
            <person name="Goodwin L."/>
            <person name="Pitluck S."/>
            <person name="Mikhailova N."/>
            <person name="Pati A."/>
            <person name="Ivanova N."/>
            <person name="Mavromatis K."/>
            <person name="Chen A."/>
            <person name="Palaniappan K."/>
            <person name="Chain P."/>
            <person name="Land M."/>
            <person name="Hauser L."/>
            <person name="Chang Y.J."/>
            <person name="Jeffries C.D."/>
            <person name="Chertkov O."/>
            <person name="Brettin T."/>
            <person name="Detter J.C."/>
            <person name="Han C."/>
            <person name="Ali Z."/>
            <person name="Tindall B.J."/>
            <person name="Goker M."/>
            <person name="Bristow J."/>
            <person name="Eisen J.A."/>
            <person name="Markowitz V."/>
            <person name="Hugenholtz P."/>
            <person name="Kyrpides N.C."/>
            <person name="Klenk H.P."/>
        </authorList>
    </citation>
    <scope>NUCLEOTIDE SEQUENCE [LARGE SCALE GENOMIC DNA]</scope>
    <source>
        <strain evidence="14">DSM 44928 / JCM 14897 / NBRC 102108 / NRRL B-24433 / ID139908</strain>
    </source>
</reference>
<evidence type="ECO:0000313" key="14">
    <source>
        <dbReference type="Proteomes" id="UP000000851"/>
    </source>
</evidence>
<feature type="transmembrane region" description="Helical" evidence="11">
    <location>
        <begin position="86"/>
        <end position="109"/>
    </location>
</feature>
<evidence type="ECO:0000256" key="8">
    <source>
        <dbReference type="ARBA" id="ARBA00023012"/>
    </source>
</evidence>
<dbReference type="Gene3D" id="3.30.565.10">
    <property type="entry name" value="Histidine kinase-like ATPase, C-terminal domain"/>
    <property type="match status" value="1"/>
</dbReference>
<keyword evidence="6 13" id="KW-0418">Kinase</keyword>
<dbReference type="STRING" id="479433.Caci_8899"/>
<dbReference type="GO" id="GO:0005524">
    <property type="term" value="F:ATP binding"/>
    <property type="evidence" value="ECO:0007669"/>
    <property type="project" value="UniProtKB-KW"/>
</dbReference>
<keyword evidence="5" id="KW-0547">Nucleotide-binding</keyword>
<dbReference type="Proteomes" id="UP000000851">
    <property type="component" value="Chromosome"/>
</dbReference>
<evidence type="ECO:0000256" key="6">
    <source>
        <dbReference type="ARBA" id="ARBA00022777"/>
    </source>
</evidence>
<evidence type="ECO:0000256" key="2">
    <source>
        <dbReference type="ARBA" id="ARBA00012438"/>
    </source>
</evidence>
<keyword evidence="7" id="KW-0067">ATP-binding</keyword>
<accession>C7Q3V4</accession>
<keyword evidence="11" id="KW-1133">Transmembrane helix</keyword>
<feature type="coiled-coil region" evidence="9">
    <location>
        <begin position="195"/>
        <end position="222"/>
    </location>
</feature>
<feature type="domain" description="Signal transduction histidine kinase subgroup 3 dimerisation and phosphoacceptor" evidence="12">
    <location>
        <begin position="215"/>
        <end position="280"/>
    </location>
</feature>
<dbReference type="AlphaFoldDB" id="C7Q3V4"/>
<feature type="compositionally biased region" description="Low complexity" evidence="10">
    <location>
        <begin position="392"/>
        <end position="407"/>
    </location>
</feature>
<dbReference type="EC" id="2.7.13.3" evidence="2"/>
<feature type="transmembrane region" description="Helical" evidence="11">
    <location>
        <begin position="165"/>
        <end position="186"/>
    </location>
</feature>
<evidence type="ECO:0000256" key="9">
    <source>
        <dbReference type="SAM" id="Coils"/>
    </source>
</evidence>
<comment type="catalytic activity">
    <reaction evidence="1">
        <text>ATP + protein L-histidine = ADP + protein N-phospho-L-histidine.</text>
        <dbReference type="EC" id="2.7.13.3"/>
    </reaction>
</comment>
<dbReference type="InParanoid" id="C7Q3V4"/>
<gene>
    <name evidence="13" type="ordered locus">Caci_8899</name>
</gene>
<dbReference type="EMBL" id="CP001700">
    <property type="protein sequence ID" value="ACU77712.1"/>
    <property type="molecule type" value="Genomic_DNA"/>
</dbReference>
<evidence type="ECO:0000259" key="12">
    <source>
        <dbReference type="Pfam" id="PF07730"/>
    </source>
</evidence>
<keyword evidence="4" id="KW-0808">Transferase</keyword>
<protein>
    <recommendedName>
        <fullName evidence="2">histidine kinase</fullName>
        <ecNumber evidence="2">2.7.13.3</ecNumber>
    </recommendedName>
</protein>
<keyword evidence="3" id="KW-0597">Phosphoprotein</keyword>
<evidence type="ECO:0000256" key="4">
    <source>
        <dbReference type="ARBA" id="ARBA00022679"/>
    </source>
</evidence>
<feature type="transmembrane region" description="Helical" evidence="11">
    <location>
        <begin position="115"/>
        <end position="135"/>
    </location>
</feature>
<dbReference type="InterPro" id="IPR050482">
    <property type="entry name" value="Sensor_HK_TwoCompSys"/>
</dbReference>
<proteinExistence type="predicted"/>
<evidence type="ECO:0000256" key="3">
    <source>
        <dbReference type="ARBA" id="ARBA00022553"/>
    </source>
</evidence>
<organism evidence="13 14">
    <name type="scientific">Catenulispora acidiphila (strain DSM 44928 / JCM 14897 / NBRC 102108 / NRRL B-24433 / ID139908)</name>
    <dbReference type="NCBI Taxonomy" id="479433"/>
    <lineage>
        <taxon>Bacteria</taxon>
        <taxon>Bacillati</taxon>
        <taxon>Actinomycetota</taxon>
        <taxon>Actinomycetes</taxon>
        <taxon>Catenulisporales</taxon>
        <taxon>Catenulisporaceae</taxon>
        <taxon>Catenulispora</taxon>
    </lineage>
</organism>
<dbReference type="CDD" id="cd16917">
    <property type="entry name" value="HATPase_UhpB-NarQ-NarX-like"/>
    <property type="match status" value="1"/>
</dbReference>
<dbReference type="OrthoDB" id="227596at2"/>
<dbReference type="GO" id="GO:0000155">
    <property type="term" value="F:phosphorelay sensor kinase activity"/>
    <property type="evidence" value="ECO:0007669"/>
    <property type="project" value="InterPro"/>
</dbReference>
<dbReference type="InterPro" id="IPR011712">
    <property type="entry name" value="Sig_transdc_His_kin_sub3_dim/P"/>
</dbReference>
<dbReference type="HOGENOM" id="CLU_000445_20_1_11"/>
<name>C7Q3V4_CATAD</name>
<evidence type="ECO:0000256" key="11">
    <source>
        <dbReference type="SAM" id="Phobius"/>
    </source>
</evidence>
<dbReference type="eggNOG" id="COG4585">
    <property type="taxonomic scope" value="Bacteria"/>
</dbReference>
<sequence length="455" mass="48675">MTSVPGAPQRQRQTPRGGVDGLGFSRTELLTVVATVCGLILFGYADLHVRFDEAHGVWRRGAEDSYVWLFAILRALPILWCRRHPLIAFTATLAGSALAGAALASVVGAPLPWSVWPWSPSSQLCVLTALVVAGWEVGRRRSMEMATAYFLLTLFLQTLRPGYGFVLSIGSVIGGSALAVGCLELLHDRRDARQALAVQEELTEAERERRALLEERARIGRELHDVVAHHMSLLAVQAETAPFRITGQSPEAEAEFLSIASVSREALNDMRKLLGLLRADSAEAETAPQPRLADVPALVREAGAELETVGDLAEVPPLIGVTAYRVVQESLSNARRHARGAEVSVRIARTGEEVRIEVRNGPSAGDAQQVADNALEDERKDEPGDESDSGSDSETTTEAAPESAAASDQDPEPAAGQGIIGMRERVLLVHGDLETGPTANGGFAVTAVLPLESDA</sequence>
<evidence type="ECO:0000256" key="5">
    <source>
        <dbReference type="ARBA" id="ARBA00022741"/>
    </source>
</evidence>
<dbReference type="InterPro" id="IPR036890">
    <property type="entry name" value="HATPase_C_sf"/>
</dbReference>
<keyword evidence="11" id="KW-0472">Membrane</keyword>
<dbReference type="PANTHER" id="PTHR24421:SF10">
    <property type="entry name" value="NITRATE_NITRITE SENSOR PROTEIN NARQ"/>
    <property type="match status" value="1"/>
</dbReference>
<keyword evidence="11" id="KW-0812">Transmembrane</keyword>
<keyword evidence="14" id="KW-1185">Reference proteome</keyword>
<dbReference type="Pfam" id="PF07730">
    <property type="entry name" value="HisKA_3"/>
    <property type="match status" value="1"/>
</dbReference>
<feature type="transmembrane region" description="Helical" evidence="11">
    <location>
        <begin position="29"/>
        <end position="45"/>
    </location>
</feature>
<keyword evidence="9" id="KW-0175">Coiled coil</keyword>
<dbReference type="GO" id="GO:0016020">
    <property type="term" value="C:membrane"/>
    <property type="evidence" value="ECO:0007669"/>
    <property type="project" value="InterPro"/>
</dbReference>
<dbReference type="KEGG" id="cai:Caci_8899"/>
<evidence type="ECO:0000256" key="7">
    <source>
        <dbReference type="ARBA" id="ARBA00022840"/>
    </source>
</evidence>
<dbReference type="PANTHER" id="PTHR24421">
    <property type="entry name" value="NITRATE/NITRITE SENSOR PROTEIN NARX-RELATED"/>
    <property type="match status" value="1"/>
</dbReference>
<feature type="region of interest" description="Disordered" evidence="10">
    <location>
        <begin position="375"/>
        <end position="419"/>
    </location>
</feature>
<evidence type="ECO:0000256" key="10">
    <source>
        <dbReference type="SAM" id="MobiDB-lite"/>
    </source>
</evidence>
<evidence type="ECO:0000313" key="13">
    <source>
        <dbReference type="EMBL" id="ACU77712.1"/>
    </source>
</evidence>
<dbReference type="SUPFAM" id="SSF55874">
    <property type="entry name" value="ATPase domain of HSP90 chaperone/DNA topoisomerase II/histidine kinase"/>
    <property type="match status" value="1"/>
</dbReference>
<evidence type="ECO:0000256" key="1">
    <source>
        <dbReference type="ARBA" id="ARBA00000085"/>
    </source>
</evidence>